<evidence type="ECO:0000313" key="2">
    <source>
        <dbReference type="Proteomes" id="UP001189122"/>
    </source>
</evidence>
<reference evidence="1 2" key="1">
    <citation type="submission" date="2019-12" db="EMBL/GenBank/DDBJ databases">
        <authorList>
            <person name="Scholz U."/>
            <person name="Mascher M."/>
            <person name="Fiebig A."/>
        </authorList>
    </citation>
    <scope>NUCLEOTIDE SEQUENCE</scope>
</reference>
<dbReference type="AlphaFoldDB" id="A0A7I8JGG7"/>
<dbReference type="EMBL" id="CACRZD030000012">
    <property type="protein sequence ID" value="CAA6669249.1"/>
    <property type="molecule type" value="Genomic_DNA"/>
</dbReference>
<evidence type="ECO:0000313" key="1">
    <source>
        <dbReference type="EMBL" id="CAA2630006.1"/>
    </source>
</evidence>
<keyword evidence="2" id="KW-1185">Reference proteome</keyword>
<proteinExistence type="predicted"/>
<sequence length="37" mass="4105">MSKGLKWLRTTWGMCASLPFHVTNGQSNMGQGVVIHM</sequence>
<accession>A0A7I8JGG7</accession>
<organism evidence="1">
    <name type="scientific">Spirodela intermedia</name>
    <name type="common">Intermediate duckweed</name>
    <dbReference type="NCBI Taxonomy" id="51605"/>
    <lineage>
        <taxon>Eukaryota</taxon>
        <taxon>Viridiplantae</taxon>
        <taxon>Streptophyta</taxon>
        <taxon>Embryophyta</taxon>
        <taxon>Tracheophyta</taxon>
        <taxon>Spermatophyta</taxon>
        <taxon>Magnoliopsida</taxon>
        <taxon>Liliopsida</taxon>
        <taxon>Araceae</taxon>
        <taxon>Lemnoideae</taxon>
        <taxon>Spirodela</taxon>
    </lineage>
</organism>
<dbReference type="Proteomes" id="UP001189122">
    <property type="component" value="Unassembled WGS sequence"/>
</dbReference>
<protein>
    <submittedName>
        <fullName evidence="1">Uncharacterized protein</fullName>
    </submittedName>
</protein>
<name>A0A7I8JGG7_SPIIN</name>
<gene>
    <name evidence="1" type="ORF">SI7747_12015644</name>
</gene>
<dbReference type="EMBL" id="LR743599">
    <property type="protein sequence ID" value="CAA2630006.1"/>
    <property type="molecule type" value="Genomic_DNA"/>
</dbReference>